<sequence length="105" mass="10972">MKKMLIISAIAALACSSVFAADGATIFKKCAVCHGQKAEKKYLNKVPVLTEIDAATRLADMKAYKDGSLNGGKGKVGMGGIMKGQMAPLSDADMAAVNDYISTLK</sequence>
<dbReference type="EC" id="5.1.1.3" evidence="7"/>
<dbReference type="InterPro" id="IPR009056">
    <property type="entry name" value="Cyt_c-like_dom"/>
</dbReference>
<dbReference type="RefSeq" id="WP_038454957.1">
    <property type="nucleotide sequence ID" value="NZ_CP009043.1"/>
</dbReference>
<evidence type="ECO:0000256" key="4">
    <source>
        <dbReference type="PROSITE-ProRule" id="PRU00433"/>
    </source>
</evidence>
<gene>
    <name evidence="7" type="primary">cccA2</name>
    <name evidence="7" type="ORF">CIG1485E_1417</name>
</gene>
<feature type="signal peptide" evidence="5">
    <location>
        <begin position="1"/>
        <end position="20"/>
    </location>
</feature>
<evidence type="ECO:0000313" key="8">
    <source>
        <dbReference type="Proteomes" id="UP000028486"/>
    </source>
</evidence>
<keyword evidence="1 4" id="KW-0349">Heme</keyword>
<feature type="domain" description="Cytochrome c" evidence="6">
    <location>
        <begin position="18"/>
        <end position="105"/>
    </location>
</feature>
<dbReference type="GO" id="GO:0009055">
    <property type="term" value="F:electron transfer activity"/>
    <property type="evidence" value="ECO:0007669"/>
    <property type="project" value="InterPro"/>
</dbReference>
<accession>A0A076FAJ1</accession>
<evidence type="ECO:0000256" key="5">
    <source>
        <dbReference type="SAM" id="SignalP"/>
    </source>
</evidence>
<dbReference type="STRING" id="1244531.CIG2463D_1610"/>
<evidence type="ECO:0000259" key="6">
    <source>
        <dbReference type="PROSITE" id="PS51007"/>
    </source>
</evidence>
<dbReference type="PATRIC" id="fig|1244531.5.peg.1617"/>
<dbReference type="PROSITE" id="PS51007">
    <property type="entry name" value="CYTC"/>
    <property type="match status" value="1"/>
</dbReference>
<evidence type="ECO:0000256" key="1">
    <source>
        <dbReference type="ARBA" id="ARBA00022617"/>
    </source>
</evidence>
<dbReference type="GO" id="GO:0020037">
    <property type="term" value="F:heme binding"/>
    <property type="evidence" value="ECO:0007669"/>
    <property type="project" value="InterPro"/>
</dbReference>
<keyword evidence="7" id="KW-0413">Isomerase</keyword>
<evidence type="ECO:0000256" key="2">
    <source>
        <dbReference type="ARBA" id="ARBA00022723"/>
    </source>
</evidence>
<reference evidence="8" key="1">
    <citation type="journal article" date="2014" name="Genome Announc.">
        <title>Complete Genome Sequence of Campylobacter iguaniorum Strain 1485ET, Isolated from a Bearded Dragon (Pogona vitticeps).</title>
        <authorList>
            <person name="Gilbert M.J."/>
            <person name="Miller W.G."/>
            <person name="Yee E."/>
            <person name="Kik M."/>
            <person name="Wagenaar J.A."/>
            <person name="Duim B."/>
        </authorList>
    </citation>
    <scope>NUCLEOTIDE SEQUENCE [LARGE SCALE GENOMIC DNA]</scope>
    <source>
        <strain evidence="8">1485E</strain>
    </source>
</reference>
<dbReference type="AlphaFoldDB" id="A0A076FAJ1"/>
<dbReference type="Proteomes" id="UP000028486">
    <property type="component" value="Chromosome"/>
</dbReference>
<keyword evidence="5" id="KW-0732">Signal</keyword>
<dbReference type="SUPFAM" id="SSF46626">
    <property type="entry name" value="Cytochrome c"/>
    <property type="match status" value="1"/>
</dbReference>
<keyword evidence="2 4" id="KW-0479">Metal-binding</keyword>
<dbReference type="eggNOG" id="COG2863">
    <property type="taxonomic scope" value="Bacteria"/>
</dbReference>
<name>A0A076FAJ1_9BACT</name>
<feature type="chain" id="PRO_5009743393" evidence="5">
    <location>
        <begin position="21"/>
        <end position="105"/>
    </location>
</feature>
<protein>
    <submittedName>
        <fullName evidence="7">Periplasmic monoheme cytochrome c553</fullName>
        <ecNumber evidence="7">5.1.1.3</ecNumber>
    </submittedName>
</protein>
<dbReference type="HOGENOM" id="CLU_128253_3_0_7"/>
<dbReference type="InterPro" id="IPR036909">
    <property type="entry name" value="Cyt_c-like_dom_sf"/>
</dbReference>
<keyword evidence="3 4" id="KW-0408">Iron</keyword>
<dbReference type="Gene3D" id="1.10.760.10">
    <property type="entry name" value="Cytochrome c-like domain"/>
    <property type="match status" value="1"/>
</dbReference>
<dbReference type="KEGG" id="caj:CIG1485E_1417"/>
<dbReference type="Pfam" id="PF00034">
    <property type="entry name" value="Cytochrom_C"/>
    <property type="match status" value="1"/>
</dbReference>
<organism evidence="7 8">
    <name type="scientific">Campylobacter iguaniorum</name>
    <dbReference type="NCBI Taxonomy" id="1244531"/>
    <lineage>
        <taxon>Bacteria</taxon>
        <taxon>Pseudomonadati</taxon>
        <taxon>Campylobacterota</taxon>
        <taxon>Epsilonproteobacteria</taxon>
        <taxon>Campylobacterales</taxon>
        <taxon>Campylobacteraceae</taxon>
        <taxon>Campylobacter</taxon>
    </lineage>
</organism>
<evidence type="ECO:0000256" key="3">
    <source>
        <dbReference type="ARBA" id="ARBA00023004"/>
    </source>
</evidence>
<keyword evidence="8" id="KW-1185">Reference proteome</keyword>
<dbReference type="OrthoDB" id="5340148at2"/>
<evidence type="ECO:0000313" key="7">
    <source>
        <dbReference type="EMBL" id="AII15240.1"/>
    </source>
</evidence>
<dbReference type="GO" id="GO:0046872">
    <property type="term" value="F:metal ion binding"/>
    <property type="evidence" value="ECO:0007669"/>
    <property type="project" value="UniProtKB-KW"/>
</dbReference>
<dbReference type="GO" id="GO:0008881">
    <property type="term" value="F:glutamate racemase activity"/>
    <property type="evidence" value="ECO:0007669"/>
    <property type="project" value="UniProtKB-EC"/>
</dbReference>
<dbReference type="PROSITE" id="PS51257">
    <property type="entry name" value="PROKAR_LIPOPROTEIN"/>
    <property type="match status" value="1"/>
</dbReference>
<proteinExistence type="predicted"/>
<dbReference type="EMBL" id="CP009043">
    <property type="protein sequence ID" value="AII15240.1"/>
    <property type="molecule type" value="Genomic_DNA"/>
</dbReference>